<gene>
    <name evidence="3" type="ORF">RT717_15175</name>
</gene>
<keyword evidence="1" id="KW-0732">Signal</keyword>
<proteinExistence type="predicted"/>
<dbReference type="EMBL" id="CP136051">
    <property type="protein sequence ID" value="WOK04421.1"/>
    <property type="molecule type" value="Genomic_DNA"/>
</dbReference>
<dbReference type="InterPro" id="IPR026444">
    <property type="entry name" value="Secre_tail"/>
</dbReference>
<evidence type="ECO:0000313" key="3">
    <source>
        <dbReference type="EMBL" id="WOK04421.1"/>
    </source>
</evidence>
<feature type="signal peptide" evidence="1">
    <location>
        <begin position="1"/>
        <end position="18"/>
    </location>
</feature>
<dbReference type="NCBIfam" id="TIGR04183">
    <property type="entry name" value="Por_Secre_tail"/>
    <property type="match status" value="1"/>
</dbReference>
<evidence type="ECO:0000256" key="1">
    <source>
        <dbReference type="SAM" id="SignalP"/>
    </source>
</evidence>
<feature type="chain" id="PRO_5047195771" evidence="1">
    <location>
        <begin position="19"/>
        <end position="709"/>
    </location>
</feature>
<sequence length="709" mass="77273">MKKLLLIAAIISPFCSFGQQFDYYGPAPFSEVLNQSFSQNWTPQAVSAVQNRAYLVVMDESKEHVVMLGADDVYTLSLADVNSFHGSSATYGSLLRGIFQAVDINTHENNGQTPLAGQYRLNPFLHSYYSIDADSEGKAVCADAGTLQIEESAEKGYVVVTFTGNTTAAKIKAVNQWEYNAAQGGLAAVTGWTEKWLQINSGALVWAADEGSASSFFIADANDVIDLEIADGSDFNPLSVSYQPNATAELPDNVFLIDDTRLPTDLSERVDEKYQAQFGNTPDAAHAAETQLDEIETTLTNNGASLRYPKAFYLALRENMLSQKIASYDIYGARLGYNNILNVYFTNALDNNNVPHPFMVVVSFAVSSRPNMLIDVNRPPGADPGVGYAESTVTRHGKLGDFVLKIPLKDYGLVDDVLDNDLGPYGDLASAFDSDQGTTTEKNVYNYVGLASVGLAVDGVTIYPAMNNNIRFTVEDGEITQSGIHVGGGLELHYHADGHAYNRNGINLYNGADYEGHDHPPVIGIAYDGVALFGRYEEDYPFMVGNSVALDAFGGHDHGDDFGYHYHAHTREEQSSANPGVTFEEHFLLVGAWKGNINSIPGFDEGKMNQFNDASIARYAGAPYEMGEVLSVAEVRAEQLYPNPTTGQLNILTGQAYRLALYDMAGRLRWIGGTNGDVTSLELGHMEKGTYVLKGFNHATSFVRKVIIE</sequence>
<evidence type="ECO:0000313" key="4">
    <source>
        <dbReference type="Proteomes" id="UP001302349"/>
    </source>
</evidence>
<evidence type="ECO:0000259" key="2">
    <source>
        <dbReference type="Pfam" id="PF18962"/>
    </source>
</evidence>
<keyword evidence="4" id="KW-1185">Reference proteome</keyword>
<dbReference type="Proteomes" id="UP001302349">
    <property type="component" value="Chromosome"/>
</dbReference>
<dbReference type="Pfam" id="PF18962">
    <property type="entry name" value="Por_Secre_tail"/>
    <property type="match status" value="1"/>
</dbReference>
<name>A0ABZ0IIR3_9BACT</name>
<accession>A0ABZ0IIR3</accession>
<organism evidence="3 4">
    <name type="scientific">Imperialibacter roseus</name>
    <dbReference type="NCBI Taxonomy" id="1324217"/>
    <lineage>
        <taxon>Bacteria</taxon>
        <taxon>Pseudomonadati</taxon>
        <taxon>Bacteroidota</taxon>
        <taxon>Cytophagia</taxon>
        <taxon>Cytophagales</taxon>
        <taxon>Flammeovirgaceae</taxon>
        <taxon>Imperialibacter</taxon>
    </lineage>
</organism>
<feature type="domain" description="Secretion system C-terminal sorting" evidence="2">
    <location>
        <begin position="640"/>
        <end position="708"/>
    </location>
</feature>
<reference evidence="3 4" key="1">
    <citation type="journal article" date="2023" name="Microbiol. Resour. Announc.">
        <title>Complete Genome Sequence of Imperialibacter roseus strain P4T.</title>
        <authorList>
            <person name="Tizabi D.R."/>
            <person name="Bachvaroff T."/>
            <person name="Hill R.T."/>
        </authorList>
    </citation>
    <scope>NUCLEOTIDE SEQUENCE [LARGE SCALE GENOMIC DNA]</scope>
    <source>
        <strain evidence="3 4">P4T</strain>
    </source>
</reference>
<dbReference type="RefSeq" id="WP_317487231.1">
    <property type="nucleotide sequence ID" value="NZ_CP136051.1"/>
</dbReference>
<protein>
    <submittedName>
        <fullName evidence="3">T9SS type A sorting domain-containing protein</fullName>
    </submittedName>
</protein>